<dbReference type="InterPro" id="IPR035890">
    <property type="entry name" value="Anti-sigma-28_factor_FlgM_sf"/>
</dbReference>
<keyword evidence="9" id="KW-1185">Reference proteome</keyword>
<proteinExistence type="inferred from homology"/>
<keyword evidence="3" id="KW-0678">Repressor</keyword>
<keyword evidence="5" id="KW-0805">Transcription regulation</keyword>
<gene>
    <name evidence="8" type="primary">flgM</name>
    <name evidence="8" type="ORF">MFMK1_003503</name>
</gene>
<keyword evidence="6" id="KW-0804">Transcription</keyword>
<evidence type="ECO:0000256" key="1">
    <source>
        <dbReference type="ARBA" id="ARBA00005322"/>
    </source>
</evidence>
<dbReference type="SUPFAM" id="SSF101498">
    <property type="entry name" value="Anti-sigma factor FlgM"/>
    <property type="match status" value="1"/>
</dbReference>
<protein>
    <recommendedName>
        <fullName evidence="2">Negative regulator of flagellin synthesis</fullName>
    </recommendedName>
</protein>
<evidence type="ECO:0000256" key="2">
    <source>
        <dbReference type="ARBA" id="ARBA00017823"/>
    </source>
</evidence>
<dbReference type="GO" id="GO:0044781">
    <property type="term" value="P:bacterial-type flagellum organization"/>
    <property type="evidence" value="ECO:0007669"/>
    <property type="project" value="UniProtKB-KW"/>
</dbReference>
<dbReference type="NCBIfam" id="TIGR03824">
    <property type="entry name" value="FlgM_jcvi"/>
    <property type="match status" value="1"/>
</dbReference>
<evidence type="ECO:0000256" key="5">
    <source>
        <dbReference type="ARBA" id="ARBA00023015"/>
    </source>
</evidence>
<keyword evidence="8" id="KW-0966">Cell projection</keyword>
<feature type="domain" description="Anti-sigma-28 factor FlgM C-terminal" evidence="7">
    <location>
        <begin position="34"/>
        <end position="88"/>
    </location>
</feature>
<dbReference type="InterPro" id="IPR031316">
    <property type="entry name" value="FlgM_C"/>
</dbReference>
<dbReference type="GO" id="GO:0045892">
    <property type="term" value="P:negative regulation of DNA-templated transcription"/>
    <property type="evidence" value="ECO:0007669"/>
    <property type="project" value="InterPro"/>
</dbReference>
<dbReference type="KEGG" id="dbc:MFMK1_003503"/>
<dbReference type="AlphaFoldDB" id="A0AAU0USU2"/>
<evidence type="ECO:0000259" key="7">
    <source>
        <dbReference type="Pfam" id="PF04316"/>
    </source>
</evidence>
<evidence type="ECO:0000256" key="6">
    <source>
        <dbReference type="ARBA" id="ARBA00023163"/>
    </source>
</evidence>
<dbReference type="Pfam" id="PF04316">
    <property type="entry name" value="FlgM"/>
    <property type="match status" value="1"/>
</dbReference>
<sequence length="97" mass="11028">MKIYDQSHLKLAKIYQQKAQERHNPQKTMHEEADRVEISQAAKELLGLTKKVMELPEVRQEKVASLKDSVQKGVYQVPVEALAAKMLQNINAKKGDS</sequence>
<keyword evidence="8" id="KW-0969">Cilium</keyword>
<dbReference type="InterPro" id="IPR007412">
    <property type="entry name" value="FlgM"/>
</dbReference>
<dbReference type="EMBL" id="CP121694">
    <property type="protein sequence ID" value="WRO23638.1"/>
    <property type="molecule type" value="Genomic_DNA"/>
</dbReference>
<evidence type="ECO:0000313" key="8">
    <source>
        <dbReference type="EMBL" id="WRO23638.1"/>
    </source>
</evidence>
<dbReference type="Proteomes" id="UP001329915">
    <property type="component" value="Chromosome"/>
</dbReference>
<accession>A0AAU0USU2</accession>
<keyword evidence="8" id="KW-0282">Flagellum</keyword>
<organism evidence="8 9">
    <name type="scientific">Metallumcola ferriviriculae</name>
    <dbReference type="NCBI Taxonomy" id="3039180"/>
    <lineage>
        <taxon>Bacteria</taxon>
        <taxon>Bacillati</taxon>
        <taxon>Bacillota</taxon>
        <taxon>Clostridia</taxon>
        <taxon>Neomoorellales</taxon>
        <taxon>Desulfitibacteraceae</taxon>
        <taxon>Metallumcola</taxon>
    </lineage>
</organism>
<name>A0AAU0USU2_9FIRM</name>
<evidence type="ECO:0000256" key="4">
    <source>
        <dbReference type="ARBA" id="ARBA00022795"/>
    </source>
</evidence>
<reference evidence="8 9" key="1">
    <citation type="submission" date="2023-04" db="EMBL/GenBank/DDBJ databases">
        <authorList>
            <person name="Hsu D."/>
        </authorList>
    </citation>
    <scope>NUCLEOTIDE SEQUENCE [LARGE SCALE GENOMIC DNA]</scope>
    <source>
        <strain evidence="8 9">MK1</strain>
    </source>
</reference>
<dbReference type="RefSeq" id="WP_366923015.1">
    <property type="nucleotide sequence ID" value="NZ_CP121694.1"/>
</dbReference>
<keyword evidence="4" id="KW-1005">Bacterial flagellum biogenesis</keyword>
<comment type="similarity">
    <text evidence="1">Belongs to the FlgM family.</text>
</comment>
<evidence type="ECO:0000313" key="9">
    <source>
        <dbReference type="Proteomes" id="UP001329915"/>
    </source>
</evidence>
<evidence type="ECO:0000256" key="3">
    <source>
        <dbReference type="ARBA" id="ARBA00022491"/>
    </source>
</evidence>